<dbReference type="SUPFAM" id="SSF54189">
    <property type="entry name" value="Ribosomal proteins S24e, L23 and L15e"/>
    <property type="match status" value="1"/>
</dbReference>
<comment type="subunit">
    <text evidence="7">Part of the 50S ribosomal subunit.</text>
</comment>
<dbReference type="InterPro" id="IPR013025">
    <property type="entry name" value="Ribosomal_uL23-like"/>
</dbReference>
<keyword evidence="2 7" id="KW-0699">rRNA-binding</keyword>
<keyword evidence="4 7" id="KW-0689">Ribosomal protein</keyword>
<dbReference type="EMBL" id="AP012987">
    <property type="protein sequence ID" value="BAO23677.1"/>
    <property type="molecule type" value="Genomic_DNA"/>
</dbReference>
<comment type="similarity">
    <text evidence="1 7">Belongs to the universal ribosomal protein uL23 family.</text>
</comment>
<geneLocation type="chloroplast" evidence="8"/>
<dbReference type="GO" id="GO:1990904">
    <property type="term" value="C:ribonucleoprotein complex"/>
    <property type="evidence" value="ECO:0007669"/>
    <property type="project" value="UniProtKB-KW"/>
</dbReference>
<gene>
    <name evidence="7 8" type="primary">rpl23</name>
</gene>
<evidence type="ECO:0000256" key="7">
    <source>
        <dbReference type="HAMAP-Rule" id="MF_01369"/>
    </source>
</evidence>
<dbReference type="PANTHER" id="PTHR11620">
    <property type="entry name" value="60S RIBOSOMAL PROTEIN L23A"/>
    <property type="match status" value="1"/>
</dbReference>
<keyword evidence="8" id="KW-0934">Plastid</keyword>
<organism evidence="8">
    <name type="scientific">Porphyridium purpureum</name>
    <name type="common">Red alga</name>
    <name type="synonym">Porphyridium cruentum</name>
    <dbReference type="NCBI Taxonomy" id="35688"/>
    <lineage>
        <taxon>Eukaryota</taxon>
        <taxon>Rhodophyta</taxon>
        <taxon>Bangiophyceae</taxon>
        <taxon>Porphyridiales</taxon>
        <taxon>Porphyridiaceae</taxon>
        <taxon>Porphyridium</taxon>
    </lineage>
</organism>
<keyword evidence="8" id="KW-0150">Chloroplast</keyword>
<dbReference type="FunFam" id="3.30.70.330:FF:000001">
    <property type="entry name" value="50S ribosomal protein L23"/>
    <property type="match status" value="1"/>
</dbReference>
<evidence type="ECO:0000256" key="6">
    <source>
        <dbReference type="ARBA" id="ARBA00035287"/>
    </source>
</evidence>
<dbReference type="NCBIfam" id="NF004363">
    <property type="entry name" value="PRK05738.2-4"/>
    <property type="match status" value="1"/>
</dbReference>
<evidence type="ECO:0000256" key="2">
    <source>
        <dbReference type="ARBA" id="ARBA00022730"/>
    </source>
</evidence>
<evidence type="ECO:0000256" key="3">
    <source>
        <dbReference type="ARBA" id="ARBA00022884"/>
    </source>
</evidence>
<dbReference type="NCBIfam" id="NF004368">
    <property type="entry name" value="PRK05738.3-4"/>
    <property type="match status" value="1"/>
</dbReference>
<name>W0RZ03_PORPP</name>
<dbReference type="GO" id="GO:0005840">
    <property type="term" value="C:ribosome"/>
    <property type="evidence" value="ECO:0007669"/>
    <property type="project" value="UniProtKB-KW"/>
</dbReference>
<dbReference type="RefSeq" id="YP_008965701.1">
    <property type="nucleotide sequence ID" value="NC_023133.1"/>
</dbReference>
<dbReference type="InterPro" id="IPR012678">
    <property type="entry name" value="Ribosomal_uL23/eL15/eS24_sf"/>
</dbReference>
<evidence type="ECO:0000256" key="4">
    <source>
        <dbReference type="ARBA" id="ARBA00022980"/>
    </source>
</evidence>
<comment type="subcellular location">
    <subcellularLocation>
        <location evidence="7">Plastid</location>
        <location evidence="7">Chloroplast</location>
    </subcellularLocation>
</comment>
<dbReference type="HAMAP" id="MF_01369_B">
    <property type="entry name" value="Ribosomal_uL23_B"/>
    <property type="match status" value="1"/>
</dbReference>
<evidence type="ECO:0000256" key="5">
    <source>
        <dbReference type="ARBA" id="ARBA00023274"/>
    </source>
</evidence>
<dbReference type="Gene3D" id="3.30.70.330">
    <property type="match status" value="1"/>
</dbReference>
<reference evidence="8" key="1">
    <citation type="journal article" date="2014" name="J. Plant Res.">
        <title>Analysis of the complete plastid genome of the unicellular red alga Porphyridium purpureum.</title>
        <authorList>
            <person name="Tajima N."/>
            <person name="Sato S."/>
            <person name="Maruyama F."/>
            <person name="Kurokawa K."/>
            <person name="Ohta H."/>
            <person name="Tabata S."/>
            <person name="Sekine K."/>
            <person name="Moriyama T."/>
            <person name="Sato N."/>
        </authorList>
    </citation>
    <scope>NUCLEOTIDE SEQUENCE</scope>
</reference>
<accession>W0RZ03</accession>
<dbReference type="InterPro" id="IPR012677">
    <property type="entry name" value="Nucleotide-bd_a/b_plait_sf"/>
</dbReference>
<dbReference type="AlphaFoldDB" id="W0RZ03"/>
<keyword evidence="3 7" id="KW-0694">RNA-binding</keyword>
<evidence type="ECO:0000313" key="8">
    <source>
        <dbReference type="EMBL" id="BAO23677.1"/>
    </source>
</evidence>
<dbReference type="GeneID" id="17964062"/>
<evidence type="ECO:0000256" key="1">
    <source>
        <dbReference type="ARBA" id="ARBA00006700"/>
    </source>
</evidence>
<keyword evidence="5 7" id="KW-0687">Ribonucleoprotein</keyword>
<dbReference type="GO" id="GO:0019843">
    <property type="term" value="F:rRNA binding"/>
    <property type="evidence" value="ECO:0007669"/>
    <property type="project" value="UniProtKB-UniRule"/>
</dbReference>
<dbReference type="GO" id="GO:0003735">
    <property type="term" value="F:structural constituent of ribosome"/>
    <property type="evidence" value="ECO:0007669"/>
    <property type="project" value="InterPro"/>
</dbReference>
<protein>
    <recommendedName>
        <fullName evidence="6 7">Large ribosomal subunit protein uL23c</fullName>
    </recommendedName>
</protein>
<sequence>MHYLRFKRFIMTNINLSYFLDIVKYPIITDKATRLIEENQYSFFVDPKANKNVIKQAIEYIFDVQVIKVNTFHPPKKRKTLGKFIGYKAHYKRAVVKLVSGNSINLFPNE</sequence>
<dbReference type="GO" id="GO:0009507">
    <property type="term" value="C:chloroplast"/>
    <property type="evidence" value="ECO:0007669"/>
    <property type="project" value="UniProtKB-SubCell"/>
</dbReference>
<comment type="function">
    <text evidence="7">Binds to 23S rRNA.</text>
</comment>
<proteinExistence type="inferred from homology"/>
<dbReference type="GO" id="GO:0006412">
    <property type="term" value="P:translation"/>
    <property type="evidence" value="ECO:0007669"/>
    <property type="project" value="UniProtKB-UniRule"/>
</dbReference>
<dbReference type="Pfam" id="PF00276">
    <property type="entry name" value="Ribosomal_L23"/>
    <property type="match status" value="1"/>
</dbReference>